<dbReference type="EMBL" id="PXYV01000044">
    <property type="protein sequence ID" value="PSR21042.1"/>
    <property type="molecule type" value="Genomic_DNA"/>
</dbReference>
<dbReference type="PANTHER" id="PTHR11895">
    <property type="entry name" value="TRANSAMIDASE"/>
    <property type="match status" value="1"/>
</dbReference>
<evidence type="ECO:0000313" key="2">
    <source>
        <dbReference type="EMBL" id="PSR21042.1"/>
    </source>
</evidence>
<reference evidence="2 3" key="1">
    <citation type="journal article" date="2014" name="BMC Genomics">
        <title>Comparison of environmental and isolate Sulfobacillus genomes reveals diverse carbon, sulfur, nitrogen, and hydrogen metabolisms.</title>
        <authorList>
            <person name="Justice N.B."/>
            <person name="Norman A."/>
            <person name="Brown C.T."/>
            <person name="Singh A."/>
            <person name="Thomas B.C."/>
            <person name="Banfield J.F."/>
        </authorList>
    </citation>
    <scope>NUCLEOTIDE SEQUENCE [LARGE SCALE GENOMIC DNA]</scope>
    <source>
        <strain evidence="2">AMDSBA3</strain>
    </source>
</reference>
<dbReference type="InterPro" id="IPR020556">
    <property type="entry name" value="Amidase_CS"/>
</dbReference>
<dbReference type="Pfam" id="PF01425">
    <property type="entry name" value="Amidase"/>
    <property type="match status" value="2"/>
</dbReference>
<dbReference type="PROSITE" id="PS00571">
    <property type="entry name" value="AMIDASES"/>
    <property type="match status" value="1"/>
</dbReference>
<comment type="caution">
    <text evidence="2">The sequence shown here is derived from an EMBL/GenBank/DDBJ whole genome shotgun (WGS) entry which is preliminary data.</text>
</comment>
<organism evidence="2 3">
    <name type="scientific">Sulfobacillus acidophilus</name>
    <dbReference type="NCBI Taxonomy" id="53633"/>
    <lineage>
        <taxon>Bacteria</taxon>
        <taxon>Bacillati</taxon>
        <taxon>Bacillota</taxon>
        <taxon>Clostridia</taxon>
        <taxon>Eubacteriales</taxon>
        <taxon>Clostridiales Family XVII. Incertae Sedis</taxon>
        <taxon>Sulfobacillus</taxon>
    </lineage>
</organism>
<evidence type="ECO:0000259" key="1">
    <source>
        <dbReference type="Pfam" id="PF01425"/>
    </source>
</evidence>
<dbReference type="InterPro" id="IPR036928">
    <property type="entry name" value="AS_sf"/>
</dbReference>
<proteinExistence type="predicted"/>
<gene>
    <name evidence="2" type="ORF">C7B45_12460</name>
</gene>
<dbReference type="Proteomes" id="UP000241848">
    <property type="component" value="Unassembled WGS sequence"/>
</dbReference>
<dbReference type="InterPro" id="IPR000120">
    <property type="entry name" value="Amidase"/>
</dbReference>
<dbReference type="SUPFAM" id="SSF75304">
    <property type="entry name" value="Amidase signature (AS) enzymes"/>
    <property type="match status" value="1"/>
</dbReference>
<protein>
    <recommendedName>
        <fullName evidence="1">Amidase domain-containing protein</fullName>
    </recommendedName>
</protein>
<name>A0A2T2WFM4_9FIRM</name>
<evidence type="ECO:0000313" key="3">
    <source>
        <dbReference type="Proteomes" id="UP000241848"/>
    </source>
</evidence>
<feature type="domain" description="Amidase" evidence="1">
    <location>
        <begin position="54"/>
        <end position="264"/>
    </location>
</feature>
<dbReference type="GO" id="GO:0003824">
    <property type="term" value="F:catalytic activity"/>
    <property type="evidence" value="ECO:0007669"/>
    <property type="project" value="InterPro"/>
</dbReference>
<dbReference type="InterPro" id="IPR023631">
    <property type="entry name" value="Amidase_dom"/>
</dbReference>
<dbReference type="AlphaFoldDB" id="A0A2T2WFM4"/>
<dbReference type="PANTHER" id="PTHR11895:SF176">
    <property type="entry name" value="AMIDASE AMID-RELATED"/>
    <property type="match status" value="1"/>
</dbReference>
<feature type="domain" description="Amidase" evidence="1">
    <location>
        <begin position="328"/>
        <end position="442"/>
    </location>
</feature>
<dbReference type="Gene3D" id="3.90.1300.10">
    <property type="entry name" value="Amidase signature (AS) domain"/>
    <property type="match status" value="1"/>
</dbReference>
<sequence length="466" mass="49624">MPRAGTRNSRARANGNGAAVDRRLGYSMLRGQIEMLRHQYLTQKTTPTAIMARHIAAAQELGTTLNAFTQVLDATAMREAHASTMRYRMGQPLSALDGIPVSVKDLLHVAGTPTGAGSRAYSSAVQDRDAALVTQLRQAGAIIMGKTNLLEFAFGLVHPALGPVHNPWDLTLTMGGSSSGAAAAVAAGIGVVAVGTDTAGSIRNPAALGGVVGFKPSYGFYSPEGLIPLSPSLDHLGWIAPTVADIRTVTETLGLVPRDPGDRPHVVVADLGFTQPDVRDLTQRLVTAMSAIADVQDGFVFAWDQANAAALVLITAEAYAVHRDWLRTRWANYSVGTRARLLAGSRITTAEYLRARQVRAWLQAEWLRRTVDWDFVVLPTLPSVAQPESRTGDEELASATLYTSTFALLGLPAISVPSGLTPANRPAGLQIVGRPGHDAELLAFAAQVEAIRGPLPRPPHYAYIID</sequence>
<accession>A0A2T2WFM4</accession>